<evidence type="ECO:0000256" key="4">
    <source>
        <dbReference type="ARBA" id="ARBA00023065"/>
    </source>
</evidence>
<accession>A0A0R2K6F5</accession>
<dbReference type="InterPro" id="IPR020781">
    <property type="entry name" value="ATPase_OSCP/d_CS"/>
</dbReference>
<comment type="function">
    <text evidence="8">F(1)F(0) ATP synthase produces ATP from ADP in the presence of a proton or sodium gradient. F-type ATPases consist of two structural domains, F(1) containing the extramembraneous catalytic core and F(0) containing the membrane proton channel, linked together by a central stalk and a peripheral stalk. During catalysis, ATP synthesis in the catalytic domain of F(1) is coupled via a rotary mechanism of the central stalk subunits to proton translocation.</text>
</comment>
<dbReference type="PRINTS" id="PR00125">
    <property type="entry name" value="ATPASEDELTA"/>
</dbReference>
<evidence type="ECO:0000256" key="5">
    <source>
        <dbReference type="ARBA" id="ARBA00023136"/>
    </source>
</evidence>
<comment type="function">
    <text evidence="8">This protein is part of the stalk that links CF(0) to CF(1). It either transmits conformational changes from CF(0) to CF(1) or is implicated in proton conduction.</text>
</comment>
<gene>
    <name evidence="8" type="primary">atpH</name>
    <name evidence="9" type="ORF">IV87_GL000760</name>
    <name evidence="10" type="ORF">SAMN04487973_11822</name>
</gene>
<evidence type="ECO:0000313" key="9">
    <source>
        <dbReference type="EMBL" id="KRN81812.1"/>
    </source>
</evidence>
<dbReference type="Proteomes" id="UP000182818">
    <property type="component" value="Unassembled WGS sequence"/>
</dbReference>
<dbReference type="Gene3D" id="1.10.520.20">
    <property type="entry name" value="N-terminal domain of the delta subunit of the F1F0-ATP synthase"/>
    <property type="match status" value="1"/>
</dbReference>
<evidence type="ECO:0000313" key="10">
    <source>
        <dbReference type="EMBL" id="SER80704.1"/>
    </source>
</evidence>
<reference evidence="10 12" key="2">
    <citation type="submission" date="2016-10" db="EMBL/GenBank/DDBJ databases">
        <authorList>
            <person name="Varghese N."/>
            <person name="Submissions S."/>
        </authorList>
    </citation>
    <scope>NUCLEOTIDE SEQUENCE [LARGE SCALE GENOMIC DNA]</scope>
    <source>
        <strain evidence="10 12">CGMCC 1.3889</strain>
    </source>
</reference>
<dbReference type="InterPro" id="IPR000711">
    <property type="entry name" value="ATPase_OSCP/dsu"/>
</dbReference>
<keyword evidence="3 8" id="KW-0375">Hydrogen ion transport</keyword>
<organism evidence="9 11">
    <name type="scientific">Pediococcus ethanolidurans</name>
    <dbReference type="NCBI Taxonomy" id="319653"/>
    <lineage>
        <taxon>Bacteria</taxon>
        <taxon>Bacillati</taxon>
        <taxon>Bacillota</taxon>
        <taxon>Bacilli</taxon>
        <taxon>Lactobacillales</taxon>
        <taxon>Lactobacillaceae</taxon>
        <taxon>Pediococcus</taxon>
    </lineage>
</organism>
<evidence type="ECO:0000256" key="1">
    <source>
        <dbReference type="ARBA" id="ARBA00004370"/>
    </source>
</evidence>
<dbReference type="EMBL" id="JQBY01000019">
    <property type="protein sequence ID" value="KRN81812.1"/>
    <property type="molecule type" value="Genomic_DNA"/>
</dbReference>
<evidence type="ECO:0000313" key="11">
    <source>
        <dbReference type="Proteomes" id="UP000051749"/>
    </source>
</evidence>
<reference evidence="9 11" key="1">
    <citation type="journal article" date="2015" name="Genome Announc.">
        <title>Expanding the biotechnology potential of lactobacilli through comparative genomics of 213 strains and associated genera.</title>
        <authorList>
            <person name="Sun Z."/>
            <person name="Harris H.M."/>
            <person name="McCann A."/>
            <person name="Guo C."/>
            <person name="Argimon S."/>
            <person name="Zhang W."/>
            <person name="Yang X."/>
            <person name="Jeffery I.B."/>
            <person name="Cooney J.C."/>
            <person name="Kagawa T.F."/>
            <person name="Liu W."/>
            <person name="Song Y."/>
            <person name="Salvetti E."/>
            <person name="Wrobel A."/>
            <person name="Rasinkangas P."/>
            <person name="Parkhill J."/>
            <person name="Rea M.C."/>
            <person name="O'Sullivan O."/>
            <person name="Ritari J."/>
            <person name="Douillard F.P."/>
            <person name="Paul Ross R."/>
            <person name="Yang R."/>
            <person name="Briner A.E."/>
            <person name="Felis G.E."/>
            <person name="de Vos W.M."/>
            <person name="Barrangou R."/>
            <person name="Klaenhammer T.R."/>
            <person name="Caufield P.W."/>
            <person name="Cui Y."/>
            <person name="Zhang H."/>
            <person name="O'Toole P.W."/>
        </authorList>
    </citation>
    <scope>NUCLEOTIDE SEQUENCE [LARGE SCALE GENOMIC DNA]</scope>
    <source>
        <strain evidence="9 11">DSM 22301</strain>
    </source>
</reference>
<dbReference type="PATRIC" id="fig|319653.3.peg.769"/>
<keyword evidence="6 8" id="KW-0139">CF(1)</keyword>
<dbReference type="EMBL" id="FOGK01000018">
    <property type="protein sequence ID" value="SER80704.1"/>
    <property type="molecule type" value="Genomic_DNA"/>
</dbReference>
<dbReference type="GO" id="GO:0046933">
    <property type="term" value="F:proton-transporting ATP synthase activity, rotational mechanism"/>
    <property type="evidence" value="ECO:0007669"/>
    <property type="project" value="UniProtKB-UniRule"/>
</dbReference>
<dbReference type="OrthoDB" id="9786633at2"/>
<keyword evidence="5 8" id="KW-0472">Membrane</keyword>
<comment type="caution">
    <text evidence="9">The sequence shown here is derived from an EMBL/GenBank/DDBJ whole genome shotgun (WGS) entry which is preliminary data.</text>
</comment>
<dbReference type="AlphaFoldDB" id="A0A0R2K6F5"/>
<evidence type="ECO:0000256" key="7">
    <source>
        <dbReference type="ARBA" id="ARBA00023310"/>
    </source>
</evidence>
<proteinExistence type="inferred from homology"/>
<dbReference type="Pfam" id="PF00213">
    <property type="entry name" value="OSCP"/>
    <property type="match status" value="1"/>
</dbReference>
<keyword evidence="4 8" id="KW-0406">Ion transport</keyword>
<keyword evidence="8" id="KW-1003">Cell membrane</keyword>
<name>A0A0R2K6F5_9LACO</name>
<comment type="subcellular location">
    <subcellularLocation>
        <location evidence="8">Cell membrane</location>
        <topology evidence="8">Peripheral membrane protein</topology>
    </subcellularLocation>
    <subcellularLocation>
        <location evidence="1">Membrane</location>
    </subcellularLocation>
</comment>
<keyword evidence="12" id="KW-1185">Reference proteome</keyword>
<dbReference type="InterPro" id="IPR026015">
    <property type="entry name" value="ATP_synth_OSCP/delta_N_sf"/>
</dbReference>
<evidence type="ECO:0000313" key="12">
    <source>
        <dbReference type="Proteomes" id="UP000182818"/>
    </source>
</evidence>
<dbReference type="SUPFAM" id="SSF47928">
    <property type="entry name" value="N-terminal domain of the delta subunit of the F1F0-ATP synthase"/>
    <property type="match status" value="1"/>
</dbReference>
<dbReference type="RefSeq" id="WP_057807274.1">
    <property type="nucleotide sequence ID" value="NZ_BJYP01000035.1"/>
</dbReference>
<evidence type="ECO:0000256" key="6">
    <source>
        <dbReference type="ARBA" id="ARBA00023196"/>
    </source>
</evidence>
<dbReference type="HAMAP" id="MF_01416">
    <property type="entry name" value="ATP_synth_delta_bact"/>
    <property type="match status" value="1"/>
</dbReference>
<dbReference type="PANTHER" id="PTHR11910">
    <property type="entry name" value="ATP SYNTHASE DELTA CHAIN"/>
    <property type="match status" value="1"/>
</dbReference>
<dbReference type="PROSITE" id="PS00389">
    <property type="entry name" value="ATPASE_DELTA"/>
    <property type="match status" value="1"/>
</dbReference>
<dbReference type="Proteomes" id="UP000051749">
    <property type="component" value="Unassembled WGS sequence"/>
</dbReference>
<dbReference type="STRING" id="319653.SAMN04487973_11822"/>
<dbReference type="GeneID" id="76044123"/>
<dbReference type="GO" id="GO:0045259">
    <property type="term" value="C:proton-transporting ATP synthase complex"/>
    <property type="evidence" value="ECO:0007669"/>
    <property type="project" value="UniProtKB-KW"/>
</dbReference>
<keyword evidence="2 8" id="KW-0813">Transport</keyword>
<evidence type="ECO:0000256" key="2">
    <source>
        <dbReference type="ARBA" id="ARBA00022448"/>
    </source>
</evidence>
<evidence type="ECO:0000256" key="3">
    <source>
        <dbReference type="ARBA" id="ARBA00022781"/>
    </source>
</evidence>
<dbReference type="NCBIfam" id="TIGR01145">
    <property type="entry name" value="ATP_synt_delta"/>
    <property type="match status" value="1"/>
</dbReference>
<evidence type="ECO:0000256" key="8">
    <source>
        <dbReference type="HAMAP-Rule" id="MF_01416"/>
    </source>
</evidence>
<keyword evidence="7 8" id="KW-0066">ATP synthesis</keyword>
<sequence>MSLDKMTIAKRYSKALFDLAVEKEQLEPVYDDLQQLKQVFTEVPNLEQVLGDVRLNDEQKSAIIENLKKDASVYVKNLIQMVYDYGRISNVMDIIEQFTVLYNEYNHIAYANLSTAVKVDSDQKQRLADGFAKRIGAKKVIINSQLDPSIIGGAVLESNGLIYDGSIRSKMAKIKKMLLK</sequence>
<comment type="similarity">
    <text evidence="8">Belongs to the ATPase delta chain family.</text>
</comment>
<protein>
    <recommendedName>
        <fullName evidence="8">ATP synthase subunit delta</fullName>
    </recommendedName>
    <alternativeName>
        <fullName evidence="8">ATP synthase F(1) sector subunit delta</fullName>
    </alternativeName>
    <alternativeName>
        <fullName evidence="8">F-type ATPase subunit delta</fullName>
        <shortName evidence="8">F-ATPase subunit delta</shortName>
    </alternativeName>
</protein>
<dbReference type="GO" id="GO:0005886">
    <property type="term" value="C:plasma membrane"/>
    <property type="evidence" value="ECO:0007669"/>
    <property type="project" value="UniProtKB-SubCell"/>
</dbReference>